<evidence type="ECO:0000256" key="2">
    <source>
        <dbReference type="ARBA" id="ARBA00005135"/>
    </source>
</evidence>
<dbReference type="AlphaFoldDB" id="A0A0V8LYD8"/>
<dbReference type="RefSeq" id="WP_041341833.1">
    <property type="nucleotide sequence ID" value="NZ_CP019865.1"/>
</dbReference>
<evidence type="ECO:0000313" key="14">
    <source>
        <dbReference type="Proteomes" id="UP000053577"/>
    </source>
</evidence>
<proteinExistence type="inferred from homology"/>
<comment type="catalytic activity">
    <reaction evidence="11">
        <text>O-phospho-D-serine + H2O = D-serine + phosphate</text>
        <dbReference type="Rhea" id="RHEA:24873"/>
        <dbReference type="ChEBI" id="CHEBI:15377"/>
        <dbReference type="ChEBI" id="CHEBI:35247"/>
        <dbReference type="ChEBI" id="CHEBI:43474"/>
        <dbReference type="ChEBI" id="CHEBI:58680"/>
        <dbReference type="EC" id="3.1.3.3"/>
    </reaction>
</comment>
<comment type="cofactor">
    <cofactor evidence="1">
        <name>Mg(2+)</name>
        <dbReference type="ChEBI" id="CHEBI:18420"/>
    </cofactor>
</comment>
<dbReference type="NCBIfam" id="TIGR01488">
    <property type="entry name" value="HAD-SF-IB"/>
    <property type="match status" value="1"/>
</dbReference>
<evidence type="ECO:0000256" key="7">
    <source>
        <dbReference type="ARBA" id="ARBA00022801"/>
    </source>
</evidence>
<dbReference type="GO" id="GO:0000287">
    <property type="term" value="F:magnesium ion binding"/>
    <property type="evidence" value="ECO:0007669"/>
    <property type="project" value="TreeGrafter"/>
</dbReference>
<dbReference type="InterPro" id="IPR023214">
    <property type="entry name" value="HAD_sf"/>
</dbReference>
<evidence type="ECO:0000256" key="3">
    <source>
        <dbReference type="ARBA" id="ARBA00009184"/>
    </source>
</evidence>
<sequence length="219" mass="25255">MPVAHKPKIMFQSDFDGTLTEGDVSFLILEKYAQGDWCAILREYQEGKISVGDFNYRAFALVKEDRETLVDFIRKNAIPKKGIYELINYCRQEDIRFSVVSNGLDFYIHTMLEEMGFKDIEINAARTLFTSNGLDARYYGPDGKMVENGFKESYTNHYKSQNYQVIYAGNGPSDFPPAKLCEYAFATDMLLDRFKQSNLPCYPFQDLHDIVSHLKALPR</sequence>
<accession>A0A0V8LYD8</accession>
<dbReference type="EMBL" id="CP141531">
    <property type="protein sequence ID" value="WRO07619.1"/>
    <property type="molecule type" value="Genomic_DNA"/>
</dbReference>
<evidence type="ECO:0000256" key="10">
    <source>
        <dbReference type="ARBA" id="ARBA00048138"/>
    </source>
</evidence>
<keyword evidence="6" id="KW-0479">Metal-binding</keyword>
<evidence type="ECO:0000256" key="4">
    <source>
        <dbReference type="ARBA" id="ARBA00012640"/>
    </source>
</evidence>
<evidence type="ECO:0000256" key="9">
    <source>
        <dbReference type="ARBA" id="ARBA00023299"/>
    </source>
</evidence>
<dbReference type="EC" id="3.1.3.3" evidence="4"/>
<evidence type="ECO:0000256" key="1">
    <source>
        <dbReference type="ARBA" id="ARBA00001946"/>
    </source>
</evidence>
<dbReference type="PATRIC" id="fig|61435.5.peg.835"/>
<dbReference type="Gene3D" id="3.90.1470.20">
    <property type="match status" value="1"/>
</dbReference>
<dbReference type="Proteomes" id="UP000053577">
    <property type="component" value="Unassembled WGS sequence"/>
</dbReference>
<dbReference type="PANTHER" id="PTHR43344:SF2">
    <property type="entry name" value="PHOSPHOSERINE PHOSPHATASE"/>
    <property type="match status" value="1"/>
</dbReference>
<dbReference type="Pfam" id="PF12710">
    <property type="entry name" value="HAD"/>
    <property type="match status" value="1"/>
</dbReference>
<evidence type="ECO:0000256" key="5">
    <source>
        <dbReference type="ARBA" id="ARBA00022605"/>
    </source>
</evidence>
<keyword evidence="9" id="KW-0718">Serine biosynthesis</keyword>
<dbReference type="GO" id="GO:0006564">
    <property type="term" value="P:L-serine biosynthetic process"/>
    <property type="evidence" value="ECO:0007669"/>
    <property type="project" value="UniProtKB-KW"/>
</dbReference>
<dbReference type="OrthoDB" id="9804940at2"/>
<evidence type="ECO:0000256" key="11">
    <source>
        <dbReference type="ARBA" id="ARBA00048523"/>
    </source>
</evidence>
<evidence type="ECO:0000256" key="8">
    <source>
        <dbReference type="ARBA" id="ARBA00022842"/>
    </source>
</evidence>
<keyword evidence="8" id="KW-0460">Magnesium</keyword>
<evidence type="ECO:0000256" key="6">
    <source>
        <dbReference type="ARBA" id="ARBA00022723"/>
    </source>
</evidence>
<dbReference type="GO" id="GO:0036424">
    <property type="term" value="F:L-phosphoserine phosphatase activity"/>
    <property type="evidence" value="ECO:0007669"/>
    <property type="project" value="TreeGrafter"/>
</dbReference>
<dbReference type="SUPFAM" id="SSF56784">
    <property type="entry name" value="HAD-like"/>
    <property type="match status" value="1"/>
</dbReference>
<dbReference type="GO" id="GO:0005737">
    <property type="term" value="C:cytoplasm"/>
    <property type="evidence" value="ECO:0007669"/>
    <property type="project" value="TreeGrafter"/>
</dbReference>
<dbReference type="InterPro" id="IPR006384">
    <property type="entry name" value="HAD_hydro_PyrdxlP_Pase-like"/>
</dbReference>
<keyword evidence="7 13" id="KW-0378">Hydrolase</keyword>
<reference evidence="13" key="2">
    <citation type="submission" date="2023-12" db="EMBL/GenBank/DDBJ databases">
        <title>Isolation of organohalide respiring bacteria Dehalococcoides mccartyi strain GPTCE1 in groundwater collected near a chemical plant in Suzhou, China.</title>
        <authorList>
            <person name="Liu G."/>
        </authorList>
    </citation>
    <scope>NUCLEOTIDE SEQUENCE</scope>
    <source>
        <strain evidence="13">GPTCE1</strain>
    </source>
</reference>
<protein>
    <recommendedName>
        <fullName evidence="4">phosphoserine phosphatase</fullName>
        <ecNumber evidence="4">3.1.3.3</ecNumber>
    </recommendedName>
</protein>
<dbReference type="eggNOG" id="COG4359">
    <property type="taxonomic scope" value="Bacteria"/>
</dbReference>
<comment type="catalytic activity">
    <reaction evidence="10">
        <text>O-phospho-L-serine + H2O = L-serine + phosphate</text>
        <dbReference type="Rhea" id="RHEA:21208"/>
        <dbReference type="ChEBI" id="CHEBI:15377"/>
        <dbReference type="ChEBI" id="CHEBI:33384"/>
        <dbReference type="ChEBI" id="CHEBI:43474"/>
        <dbReference type="ChEBI" id="CHEBI:57524"/>
        <dbReference type="EC" id="3.1.3.3"/>
    </reaction>
</comment>
<reference evidence="12 14" key="1">
    <citation type="journal article" date="2015" name="Sci. Rep.">
        <title>A comparative genomics and reductive dehalogenase gene transcription study of two chloroethene-respiring bacteria, Dehalococcoides mccartyi strains MB and 11a.</title>
        <authorList>
            <person name="Low A."/>
            <person name="Shen Z."/>
            <person name="Cheng D."/>
            <person name="Rogers M.J."/>
            <person name="Lee P.K."/>
            <person name="He J."/>
        </authorList>
    </citation>
    <scope>NUCLEOTIDE SEQUENCE [LARGE SCALE GENOMIC DNA]</scope>
    <source>
        <strain evidence="12 14">MB</strain>
    </source>
</reference>
<dbReference type="EMBL" id="JGYD01000026">
    <property type="protein sequence ID" value="KSV16436.1"/>
    <property type="molecule type" value="Genomic_DNA"/>
</dbReference>
<dbReference type="Proteomes" id="UP001327986">
    <property type="component" value="Chromosome"/>
</dbReference>
<organism evidence="12 14">
    <name type="scientific">Dehalococcoides mccartyi</name>
    <dbReference type="NCBI Taxonomy" id="61435"/>
    <lineage>
        <taxon>Bacteria</taxon>
        <taxon>Bacillati</taxon>
        <taxon>Chloroflexota</taxon>
        <taxon>Dehalococcoidia</taxon>
        <taxon>Dehalococcoidales</taxon>
        <taxon>Dehalococcoidaceae</taxon>
        <taxon>Dehalococcoides</taxon>
    </lineage>
</organism>
<dbReference type="InterPro" id="IPR050582">
    <property type="entry name" value="HAD-like_SerB"/>
</dbReference>
<comment type="pathway">
    <text evidence="2">Amino-acid biosynthesis; L-serine biosynthesis; L-serine from 3-phospho-D-glycerate: step 3/3.</text>
</comment>
<dbReference type="Gene3D" id="3.40.50.1000">
    <property type="entry name" value="HAD superfamily/HAD-like"/>
    <property type="match status" value="1"/>
</dbReference>
<comment type="similarity">
    <text evidence="3">Belongs to the HAD-like hydrolase superfamily. SerB family.</text>
</comment>
<keyword evidence="5" id="KW-0028">Amino-acid biosynthesis</keyword>
<dbReference type="PANTHER" id="PTHR43344">
    <property type="entry name" value="PHOSPHOSERINE PHOSPHATASE"/>
    <property type="match status" value="1"/>
</dbReference>
<evidence type="ECO:0000313" key="12">
    <source>
        <dbReference type="EMBL" id="KSV16436.1"/>
    </source>
</evidence>
<gene>
    <name evidence="12" type="ORF">DA01_04190</name>
    <name evidence="13" type="ORF">VLL09_01655</name>
</gene>
<evidence type="ECO:0000313" key="13">
    <source>
        <dbReference type="EMBL" id="WRO07619.1"/>
    </source>
</evidence>
<dbReference type="InterPro" id="IPR036412">
    <property type="entry name" value="HAD-like_sf"/>
</dbReference>
<dbReference type="NCBIfam" id="TIGR01489">
    <property type="entry name" value="DKMTPPase-SF"/>
    <property type="match status" value="1"/>
</dbReference>
<name>A0A0V8LYD8_9CHLR</name>